<proteinExistence type="predicted"/>
<dbReference type="InterPro" id="IPR056884">
    <property type="entry name" value="NPHP3-like_N"/>
</dbReference>
<dbReference type="Pfam" id="PF24883">
    <property type="entry name" value="NPHP3_N"/>
    <property type="match status" value="1"/>
</dbReference>
<dbReference type="PANTHER" id="PTHR10039">
    <property type="entry name" value="AMELOGENIN"/>
    <property type="match status" value="1"/>
</dbReference>
<dbReference type="Proteomes" id="UP000053593">
    <property type="component" value="Unassembled WGS sequence"/>
</dbReference>
<name>A0A0D0CR93_9AGAR</name>
<evidence type="ECO:0000313" key="4">
    <source>
        <dbReference type="Proteomes" id="UP000053593"/>
    </source>
</evidence>
<dbReference type="EMBL" id="KN834787">
    <property type="protein sequence ID" value="KIK58058.1"/>
    <property type="molecule type" value="Genomic_DNA"/>
</dbReference>
<evidence type="ECO:0000313" key="3">
    <source>
        <dbReference type="EMBL" id="KIK58058.1"/>
    </source>
</evidence>
<dbReference type="InterPro" id="IPR027417">
    <property type="entry name" value="P-loop_NTPase"/>
</dbReference>
<protein>
    <recommendedName>
        <fullName evidence="2">Nephrocystin 3-like N-terminal domain-containing protein</fullName>
    </recommendedName>
</protein>
<dbReference type="AlphaFoldDB" id="A0A0D0CR93"/>
<accession>A0A0D0CR93</accession>
<evidence type="ECO:0000256" key="1">
    <source>
        <dbReference type="ARBA" id="ARBA00022737"/>
    </source>
</evidence>
<gene>
    <name evidence="3" type="ORF">GYMLUDRAFT_45607</name>
</gene>
<keyword evidence="1" id="KW-0677">Repeat</keyword>
<sequence>MNTPQMFNGSQNFTIEGGNFHNIGRDLNILKLKENRERGLYLLYQHTCTSALFNAEARYPPPVCHPGTRESILNDFKSWIDSSHSHNHSVRWLYGPAGAGKSAIAQTLAETCAKDGSLAGTFFFWRTDPSRNNPRQLFTTIAFQLATSIPELRSTINSVVSNNPSILTSSIETQFDELIFQPCLTVAQKLSSKRSKGETTSHDISFNDARILIIDGLDECLDTHDQLRILSILGPAIQKRILPFRLLIASRPEPRIKEAFCSSNLENICLRSCLNDNYQAFRDIRRFLEEEFHGILERHSGTMEHVSRPWPTSGQIEQLVEKASGHFIYPSTVLKFIDDDGAVPADRLNIVLGVAASDETDSPFAELDALYRQILSRTTNKTLLLRILGTLILFNERRRVPYDIETFLILLQIPLGAVRATLSGAHSLFQEPSPVESNFRFCHASFMDFLLDPKRSLEFFIDKPLHHEYLAISCLDILAWESHVVLHPDWRHQAGWYTLEFWTDHCISASHSSKLITKLTTFDVYAASSGRWGALDRGFNLGDEGLRSVSVDFDVYATSPGRWGNLYRGFNLGDVGLRSVFVAFLADFLQGAFRVWSEMQDKYGQFLQQYHDISTKGVCICAHIESDNGLELTKLPIALSSTFYEGDNPPSLERHILLELRRLIRPLRLTRCLMFRYISPLEMPVVNESSERMVVDSM</sequence>
<dbReference type="HOGENOM" id="CLU_000288_6_10_1"/>
<keyword evidence="4" id="KW-1185">Reference proteome</keyword>
<dbReference type="PANTHER" id="PTHR10039:SF14">
    <property type="entry name" value="NACHT DOMAIN-CONTAINING PROTEIN"/>
    <property type="match status" value="1"/>
</dbReference>
<evidence type="ECO:0000259" key="2">
    <source>
        <dbReference type="Pfam" id="PF24883"/>
    </source>
</evidence>
<dbReference type="OrthoDB" id="2891234at2759"/>
<dbReference type="SUPFAM" id="SSF52540">
    <property type="entry name" value="P-loop containing nucleoside triphosphate hydrolases"/>
    <property type="match status" value="1"/>
</dbReference>
<dbReference type="Gene3D" id="3.40.50.300">
    <property type="entry name" value="P-loop containing nucleotide triphosphate hydrolases"/>
    <property type="match status" value="1"/>
</dbReference>
<reference evidence="3 4" key="1">
    <citation type="submission" date="2014-04" db="EMBL/GenBank/DDBJ databases">
        <title>Evolutionary Origins and Diversification of the Mycorrhizal Mutualists.</title>
        <authorList>
            <consortium name="DOE Joint Genome Institute"/>
            <consortium name="Mycorrhizal Genomics Consortium"/>
            <person name="Kohler A."/>
            <person name="Kuo A."/>
            <person name="Nagy L.G."/>
            <person name="Floudas D."/>
            <person name="Copeland A."/>
            <person name="Barry K.W."/>
            <person name="Cichocki N."/>
            <person name="Veneault-Fourrey C."/>
            <person name="LaButti K."/>
            <person name="Lindquist E.A."/>
            <person name="Lipzen A."/>
            <person name="Lundell T."/>
            <person name="Morin E."/>
            <person name="Murat C."/>
            <person name="Riley R."/>
            <person name="Ohm R."/>
            <person name="Sun H."/>
            <person name="Tunlid A."/>
            <person name="Henrissat B."/>
            <person name="Grigoriev I.V."/>
            <person name="Hibbett D.S."/>
            <person name="Martin F."/>
        </authorList>
    </citation>
    <scope>NUCLEOTIDE SEQUENCE [LARGE SCALE GENOMIC DNA]</scope>
    <source>
        <strain evidence="3 4">FD-317 M1</strain>
    </source>
</reference>
<feature type="domain" description="Nephrocystin 3-like N-terminal" evidence="2">
    <location>
        <begin position="67"/>
        <end position="251"/>
    </location>
</feature>
<organism evidence="3 4">
    <name type="scientific">Collybiopsis luxurians FD-317 M1</name>
    <dbReference type="NCBI Taxonomy" id="944289"/>
    <lineage>
        <taxon>Eukaryota</taxon>
        <taxon>Fungi</taxon>
        <taxon>Dikarya</taxon>
        <taxon>Basidiomycota</taxon>
        <taxon>Agaricomycotina</taxon>
        <taxon>Agaricomycetes</taxon>
        <taxon>Agaricomycetidae</taxon>
        <taxon>Agaricales</taxon>
        <taxon>Marasmiineae</taxon>
        <taxon>Omphalotaceae</taxon>
        <taxon>Collybiopsis</taxon>
        <taxon>Collybiopsis luxurians</taxon>
    </lineage>
</organism>